<proteinExistence type="predicted"/>
<dbReference type="Proteomes" id="UP000037035">
    <property type="component" value="Unassembled WGS sequence"/>
</dbReference>
<sequence>MLENTDIDYTKGHIMAEVYIRPVFYYGKSWSQSFFPSTTLPNQNPKIFIGLTESRHFMVLKMKDENLLPVAQLEKNWEKISSGNKVEK</sequence>
<name>A0A0L6U5P0_9BASI</name>
<protein>
    <submittedName>
        <fullName evidence="1">Uncharacterized protein</fullName>
    </submittedName>
</protein>
<accession>A0A0L6U5P0</accession>
<gene>
    <name evidence="1" type="ORF">VP01_982g6</name>
</gene>
<dbReference type="VEuPathDB" id="FungiDB:VP01_982g6"/>
<dbReference type="AlphaFoldDB" id="A0A0L6U5P0"/>
<comment type="caution">
    <text evidence="1">The sequence shown here is derived from an EMBL/GenBank/DDBJ whole genome shotgun (WGS) entry which is preliminary data.</text>
</comment>
<evidence type="ECO:0000313" key="2">
    <source>
        <dbReference type="Proteomes" id="UP000037035"/>
    </source>
</evidence>
<dbReference type="EMBL" id="LAVV01015525">
    <property type="protein sequence ID" value="KNZ43828.1"/>
    <property type="molecule type" value="Genomic_DNA"/>
</dbReference>
<dbReference type="OrthoDB" id="2507501at2759"/>
<evidence type="ECO:0000313" key="1">
    <source>
        <dbReference type="EMBL" id="KNZ43828.1"/>
    </source>
</evidence>
<organism evidence="1 2">
    <name type="scientific">Puccinia sorghi</name>
    <dbReference type="NCBI Taxonomy" id="27349"/>
    <lineage>
        <taxon>Eukaryota</taxon>
        <taxon>Fungi</taxon>
        <taxon>Dikarya</taxon>
        <taxon>Basidiomycota</taxon>
        <taxon>Pucciniomycotina</taxon>
        <taxon>Pucciniomycetes</taxon>
        <taxon>Pucciniales</taxon>
        <taxon>Pucciniaceae</taxon>
        <taxon>Puccinia</taxon>
    </lineage>
</organism>
<reference evidence="1 2" key="1">
    <citation type="submission" date="2015-08" db="EMBL/GenBank/DDBJ databases">
        <title>Next Generation Sequencing and Analysis of the Genome of Puccinia sorghi L Schw, the Causal Agent of Maize Common Rust.</title>
        <authorList>
            <person name="Rochi L."/>
            <person name="Burguener G."/>
            <person name="Darino M."/>
            <person name="Turjanski A."/>
            <person name="Kreff E."/>
            <person name="Dieguez M.J."/>
            <person name="Sacco F."/>
        </authorList>
    </citation>
    <scope>NUCLEOTIDE SEQUENCE [LARGE SCALE GENOMIC DNA]</scope>
    <source>
        <strain evidence="1 2">RO10H11247</strain>
    </source>
</reference>
<keyword evidence="2" id="KW-1185">Reference proteome</keyword>